<dbReference type="Gene3D" id="3.30.1330.30">
    <property type="match status" value="1"/>
</dbReference>
<evidence type="ECO:0000313" key="5">
    <source>
        <dbReference type="EMBL" id="TXG75843.1"/>
    </source>
</evidence>
<comment type="similarity">
    <text evidence="1">Belongs to the class IV-like SAM-binding methyltransferase superfamily. RNA methyltransferase TrmH family.</text>
</comment>
<protein>
    <submittedName>
        <fullName evidence="5">RNA methyltransferase</fullName>
    </submittedName>
</protein>
<accession>A0A5C7J2W9</accession>
<dbReference type="InterPro" id="IPR051259">
    <property type="entry name" value="rRNA_Methyltransferase"/>
</dbReference>
<dbReference type="SUPFAM" id="SSF75217">
    <property type="entry name" value="alpha/beta knot"/>
    <property type="match status" value="1"/>
</dbReference>
<dbReference type="InterPro" id="IPR029064">
    <property type="entry name" value="Ribosomal_eL30-like_sf"/>
</dbReference>
<dbReference type="PANTHER" id="PTHR43191:SF2">
    <property type="entry name" value="RRNA METHYLTRANSFERASE 3, MITOCHONDRIAL"/>
    <property type="match status" value="1"/>
</dbReference>
<dbReference type="CDD" id="cd18095">
    <property type="entry name" value="SpoU-like_rRNA-MTase"/>
    <property type="match status" value="1"/>
</dbReference>
<dbReference type="Gene3D" id="3.40.1280.10">
    <property type="match status" value="1"/>
</dbReference>
<dbReference type="Proteomes" id="UP000321026">
    <property type="component" value="Unassembled WGS sequence"/>
</dbReference>
<dbReference type="GO" id="GO:0003723">
    <property type="term" value="F:RNA binding"/>
    <property type="evidence" value="ECO:0007669"/>
    <property type="project" value="InterPro"/>
</dbReference>
<evidence type="ECO:0000256" key="1">
    <source>
        <dbReference type="ARBA" id="ARBA00007228"/>
    </source>
</evidence>
<feature type="domain" description="RNA 2-O ribose methyltransferase substrate binding" evidence="4">
    <location>
        <begin position="33"/>
        <end position="106"/>
    </location>
</feature>
<dbReference type="InterPro" id="IPR029028">
    <property type="entry name" value="Alpha/beta_knot_MTases"/>
</dbReference>
<comment type="caution">
    <text evidence="5">The sequence shown here is derived from an EMBL/GenBank/DDBJ whole genome shotgun (WGS) entry which is preliminary data.</text>
</comment>
<reference evidence="5 6" key="1">
    <citation type="submission" date="2018-09" db="EMBL/GenBank/DDBJ databases">
        <title>Metagenome Assembled Genomes from an Advanced Water Purification Facility.</title>
        <authorList>
            <person name="Stamps B.W."/>
            <person name="Spear J.R."/>
        </authorList>
    </citation>
    <scope>NUCLEOTIDE SEQUENCE [LARGE SCALE GENOMIC DNA]</scope>
    <source>
        <strain evidence="5">Bin_63_2</strain>
    </source>
</reference>
<proteinExistence type="inferred from homology"/>
<sequence>MSKPLIVSANNELVKRARSLRQKKRRLETGLFLVEGIHHIGQALDAGWDVESIFYAPDLLASKYAKELITRVSEKAHPVSREVANSLAEKDNPQGIVAVVRQRQTLASSLAPSSPVVALVSPQDPGNVGTILRTMDALGVDALFLLDGGVELYHPTLIRSSMGAIFWKRIAQTSFEEFRAWAQTAGRQLIGASAHADVDYKSLVPQTPWALVLGSEQKGLSAEQVQACDVTVSLPMRGKVSSLNLAVAAGVLLYELKT</sequence>
<dbReference type="InterPro" id="IPR029026">
    <property type="entry name" value="tRNA_m1G_MTases_N"/>
</dbReference>
<keyword evidence="2 5" id="KW-0489">Methyltransferase</keyword>
<dbReference type="SUPFAM" id="SSF55315">
    <property type="entry name" value="L30e-like"/>
    <property type="match status" value="1"/>
</dbReference>
<dbReference type="AlphaFoldDB" id="A0A5C7J2W9"/>
<evidence type="ECO:0000256" key="2">
    <source>
        <dbReference type="ARBA" id="ARBA00022603"/>
    </source>
</evidence>
<dbReference type="SMART" id="SM00967">
    <property type="entry name" value="SpoU_sub_bind"/>
    <property type="match status" value="1"/>
</dbReference>
<dbReference type="PANTHER" id="PTHR43191">
    <property type="entry name" value="RRNA METHYLTRANSFERASE 3"/>
    <property type="match status" value="1"/>
</dbReference>
<dbReference type="EMBL" id="SSDS01000100">
    <property type="protein sequence ID" value="TXG75843.1"/>
    <property type="molecule type" value="Genomic_DNA"/>
</dbReference>
<name>A0A5C7J2W9_9BACT</name>
<dbReference type="InterPro" id="IPR053888">
    <property type="entry name" value="MRM3-like_sub_bind"/>
</dbReference>
<dbReference type="GO" id="GO:0008173">
    <property type="term" value="F:RNA methyltransferase activity"/>
    <property type="evidence" value="ECO:0007669"/>
    <property type="project" value="InterPro"/>
</dbReference>
<dbReference type="GO" id="GO:0032259">
    <property type="term" value="P:methylation"/>
    <property type="evidence" value="ECO:0007669"/>
    <property type="project" value="UniProtKB-KW"/>
</dbReference>
<dbReference type="GO" id="GO:0005737">
    <property type="term" value="C:cytoplasm"/>
    <property type="evidence" value="ECO:0007669"/>
    <property type="project" value="UniProtKB-ARBA"/>
</dbReference>
<dbReference type="Pfam" id="PF22435">
    <property type="entry name" value="MRM3-like_sub_bind"/>
    <property type="match status" value="1"/>
</dbReference>
<keyword evidence="3 5" id="KW-0808">Transferase</keyword>
<dbReference type="InterPro" id="IPR013123">
    <property type="entry name" value="SpoU_subst-bd"/>
</dbReference>
<gene>
    <name evidence="5" type="ORF">E6Q11_06405</name>
</gene>
<evidence type="ECO:0000259" key="4">
    <source>
        <dbReference type="SMART" id="SM00967"/>
    </source>
</evidence>
<dbReference type="InterPro" id="IPR001537">
    <property type="entry name" value="SpoU_MeTrfase"/>
</dbReference>
<dbReference type="GO" id="GO:0006396">
    <property type="term" value="P:RNA processing"/>
    <property type="evidence" value="ECO:0007669"/>
    <property type="project" value="InterPro"/>
</dbReference>
<organism evidence="5 6">
    <name type="scientific">Candidatus Dojkabacteria bacterium</name>
    <dbReference type="NCBI Taxonomy" id="2099670"/>
    <lineage>
        <taxon>Bacteria</taxon>
        <taxon>Candidatus Dojkabacteria</taxon>
    </lineage>
</organism>
<evidence type="ECO:0000256" key="3">
    <source>
        <dbReference type="ARBA" id="ARBA00022679"/>
    </source>
</evidence>
<evidence type="ECO:0000313" key="6">
    <source>
        <dbReference type="Proteomes" id="UP000321026"/>
    </source>
</evidence>
<dbReference type="Pfam" id="PF00588">
    <property type="entry name" value="SpoU_methylase"/>
    <property type="match status" value="1"/>
</dbReference>